<sequence>MKIAVPDLVSNSYFPAIAAVELGYFADEGLEISLEHIFPVSTCLELLRDGKIDFVAGAAHAVPQVFPDWEGGKLIAALARRMYWLLVLRKDLGARRGEISAVKGLRIGAAPLVDQGLRGLLAAADVDIERDEVEIMPVPGANDPGVSFGLQASRALQEGLIDGFWANALGAECAVRSGAGKVVIDVRRGDGPEASRHFTFPSLVTSEKQITNHPEAAEAAVRAVVKVQQVLKADVSRATEVGNKLFPSYEAELIAEVVSRDLPFYDPVITENDVAHLNRFAQDLGVLKHAMSYDAAVATEFAPLWKT</sequence>
<evidence type="ECO:0000313" key="1">
    <source>
        <dbReference type="EMBL" id="SVA56831.1"/>
    </source>
</evidence>
<evidence type="ECO:0008006" key="2">
    <source>
        <dbReference type="Google" id="ProtNLM"/>
    </source>
</evidence>
<reference evidence="1" key="1">
    <citation type="submission" date="2018-05" db="EMBL/GenBank/DDBJ databases">
        <authorList>
            <person name="Lanie J.A."/>
            <person name="Ng W.-L."/>
            <person name="Kazmierczak K.M."/>
            <person name="Andrzejewski T.M."/>
            <person name="Davidsen T.M."/>
            <person name="Wayne K.J."/>
            <person name="Tettelin H."/>
            <person name="Glass J.I."/>
            <person name="Rusch D."/>
            <person name="Podicherti R."/>
            <person name="Tsui H.-C.T."/>
            <person name="Winkler M.E."/>
        </authorList>
    </citation>
    <scope>NUCLEOTIDE SEQUENCE</scope>
</reference>
<dbReference type="PANTHER" id="PTHR30024">
    <property type="entry name" value="ALIPHATIC SULFONATES-BINDING PROTEIN-RELATED"/>
    <property type="match status" value="1"/>
</dbReference>
<dbReference type="EMBL" id="UINC01013107">
    <property type="protein sequence ID" value="SVA56831.1"/>
    <property type="molecule type" value="Genomic_DNA"/>
</dbReference>
<dbReference type="AlphaFoldDB" id="A0A381WX43"/>
<proteinExistence type="predicted"/>
<gene>
    <name evidence="1" type="ORF">METZ01_LOCUS109685</name>
</gene>
<accession>A0A381WX43</accession>
<organism evidence="1">
    <name type="scientific">marine metagenome</name>
    <dbReference type="NCBI Taxonomy" id="408172"/>
    <lineage>
        <taxon>unclassified sequences</taxon>
        <taxon>metagenomes</taxon>
        <taxon>ecological metagenomes</taxon>
    </lineage>
</organism>
<dbReference type="SUPFAM" id="SSF53850">
    <property type="entry name" value="Periplasmic binding protein-like II"/>
    <property type="match status" value="1"/>
</dbReference>
<dbReference type="Pfam" id="PF13379">
    <property type="entry name" value="NMT1_2"/>
    <property type="match status" value="1"/>
</dbReference>
<name>A0A381WX43_9ZZZZ</name>
<protein>
    <recommendedName>
        <fullName evidence="2">SsuA/THI5-like domain-containing protein</fullName>
    </recommendedName>
</protein>
<dbReference type="Gene3D" id="3.40.190.10">
    <property type="entry name" value="Periplasmic binding protein-like II"/>
    <property type="match status" value="2"/>
</dbReference>